<dbReference type="Proteomes" id="UP000189738">
    <property type="component" value="Chromosome"/>
</dbReference>
<dbReference type="EMBL" id="CP014339">
    <property type="protein sequence ID" value="AQX51675.1"/>
    <property type="molecule type" value="Genomic_DNA"/>
</dbReference>
<organism evidence="2">
    <name type="scientific">Elizabethkingia anophelis</name>
    <dbReference type="NCBI Taxonomy" id="1117645"/>
    <lineage>
        <taxon>Bacteria</taxon>
        <taxon>Pseudomonadati</taxon>
        <taxon>Bacteroidota</taxon>
        <taxon>Flavobacteriia</taxon>
        <taxon>Flavobacteriales</taxon>
        <taxon>Weeksellaceae</taxon>
        <taxon>Elizabethkingia</taxon>
    </lineage>
</organism>
<reference evidence="2" key="2">
    <citation type="submission" date="2016-06" db="EMBL/GenBank/DDBJ databases">
        <authorList>
            <person name="Nicholson A.C."/>
        </authorList>
    </citation>
    <scope>NUCLEOTIDE SEQUENCE [LARGE SCALE GENOMIC DNA]</scope>
    <source>
        <strain evidence="2">E6809</strain>
    </source>
</reference>
<evidence type="ECO:0000313" key="2">
    <source>
        <dbReference type="EMBL" id="OPB52399.1"/>
    </source>
</evidence>
<evidence type="ECO:0000313" key="1">
    <source>
        <dbReference type="EMBL" id="AQX51675.1"/>
    </source>
</evidence>
<reference evidence="1 3" key="1">
    <citation type="submission" date="2016-02" db="EMBL/GenBank/DDBJ databases">
        <authorList>
            <person name="Nicholson A.C."/>
            <person name="Humrighouse B.W."/>
            <person name="Loparev V."/>
            <person name="Emery B."/>
            <person name="Graziano J."/>
            <person name="McQuiston J.R."/>
        </authorList>
    </citation>
    <scope>NUCLEOTIDE SEQUENCE [LARGE SCALE GENOMIC DNA]</scope>
    <source>
        <strain evidence="1 3">E6809</strain>
    </source>
</reference>
<accession>A0A494J960</accession>
<dbReference type="AlphaFoldDB" id="A0A494J960"/>
<name>A0A494J960_9FLAO</name>
<protein>
    <submittedName>
        <fullName evidence="2">Uncharacterized protein</fullName>
    </submittedName>
</protein>
<gene>
    <name evidence="1" type="ORF">AYC66_13750</name>
    <name evidence="2" type="ORF">BAY09_14695</name>
</gene>
<sequence>MSFFVTILSFNFSLGQNYSQFDKSDTISISSKVFQTERKIKDLSGNEKIETTKRLNNKIKNCY</sequence>
<proteinExistence type="predicted"/>
<dbReference type="EMBL" id="MAHS01000003">
    <property type="protein sequence ID" value="OPB52399.1"/>
    <property type="molecule type" value="Genomic_DNA"/>
</dbReference>
<evidence type="ECO:0000313" key="3">
    <source>
        <dbReference type="Proteomes" id="UP000189738"/>
    </source>
</evidence>